<organism evidence="1 2">
    <name type="scientific">Chlamydia suis</name>
    <dbReference type="NCBI Taxonomy" id="83559"/>
    <lineage>
        <taxon>Bacteria</taxon>
        <taxon>Pseudomonadati</taxon>
        <taxon>Chlamydiota</taxon>
        <taxon>Chlamydiia</taxon>
        <taxon>Chlamydiales</taxon>
        <taxon>Chlamydiaceae</taxon>
        <taxon>Chlamydia/Chlamydophila group</taxon>
        <taxon>Chlamydia</taxon>
    </lineage>
</organism>
<sequence>METPDYKLKISLKKATNIQEKVVLLDLQKKGTIADPTFYANDIHPLYPKTAERHF</sequence>
<accession>A0ABX6IQT3</accession>
<evidence type="ECO:0000313" key="1">
    <source>
        <dbReference type="EMBL" id="QHP83271.1"/>
    </source>
</evidence>
<dbReference type="Proteomes" id="UP000512184">
    <property type="component" value="Chromosome"/>
</dbReference>
<dbReference type="EMBL" id="CP035278">
    <property type="protein sequence ID" value="QHP83271.1"/>
    <property type="molecule type" value="Genomic_DNA"/>
</dbReference>
<name>A0ABX6IQT3_9CHLA</name>
<gene>
    <name evidence="1" type="primary">hypothetical protein</name>
    <name evidence="1" type="ORF">Chls_396</name>
</gene>
<dbReference type="RefSeq" id="WP_180375822.1">
    <property type="nucleotide sequence ID" value="NZ_CP063063.1"/>
</dbReference>
<keyword evidence="2" id="KW-1185">Reference proteome</keyword>
<reference evidence="1" key="1">
    <citation type="submission" date="2019-01" db="EMBL/GenBank/DDBJ databases">
        <title>Whole genome sequencing and annotation enables comparative genome analysis that reveals unique features of the Chlamydia suis R19 Genome.</title>
        <authorList>
            <person name="Dimond Z.E."/>
        </authorList>
    </citation>
    <scope>NUCLEOTIDE SEQUENCE [LARGE SCALE GENOMIC DNA]</scope>
    <source>
        <strain evidence="1">R19</strain>
    </source>
</reference>
<protein>
    <submittedName>
        <fullName evidence="1">Uncharacterized protein</fullName>
    </submittedName>
</protein>
<proteinExistence type="predicted"/>
<evidence type="ECO:0000313" key="2">
    <source>
        <dbReference type="Proteomes" id="UP000512184"/>
    </source>
</evidence>